<evidence type="ECO:0000256" key="8">
    <source>
        <dbReference type="PIRSR" id="PIRSR602401-1"/>
    </source>
</evidence>
<comment type="caution">
    <text evidence="10">The sequence shown here is derived from an EMBL/GenBank/DDBJ whole genome shotgun (WGS) entry which is preliminary data.</text>
</comment>
<keyword evidence="6 8" id="KW-0408">Iron</keyword>
<reference evidence="10 11" key="1">
    <citation type="submission" date="2024-01" db="EMBL/GenBank/DDBJ databases">
        <title>The genome of the rayed Mediterranean limpet Patella caerulea (Linnaeus, 1758).</title>
        <authorList>
            <person name="Anh-Thu Weber A."/>
            <person name="Halstead-Nussloch G."/>
        </authorList>
    </citation>
    <scope>NUCLEOTIDE SEQUENCE [LARGE SCALE GENOMIC DNA]</scope>
    <source>
        <strain evidence="10">AATW-2023a</strain>
        <tissue evidence="10">Whole specimen</tissue>
    </source>
</reference>
<dbReference type="AlphaFoldDB" id="A0AAN8PUW2"/>
<sequence length="550" mass="62685">MSGIIPKTAARLAAKAIPEISAKRVVSTSASHKQSAQVLEMDPVAMGTCPFRNTLETVGSFMTNPVEPEIQAPVTQSAIRSFEHVPGPKGLPILGTLLDYFKKDGLRFNKMFEAYQSRSLEFGPIFKESIGPIDTVVISDPDEYSKVIRAESKYPNRREMEPMAYYRTKKNLTLGLVNAQGEEWHRHRTVVIQKMLKLSEVQDYCQPMDVVANDFIKHLGVSRDANGEVQQLDKQLFKWAMESIGTFLFEERIGCLNEKPTELAQEFIDTLQKYFHLMQHLMYNLPLYKLFPTTKWQAFEKYSDRIMEIGREFVNKKMEKIQSSDSDLSGEKGAFLTHLLSQKSLSGEDATSTAVDLLTGAVETTSTATIWCLYNLAKHPEVQKTMHDEISRVLPNQEEITPQKLAKLPYVKAVLKETFRQYPITFATSRILPDDLEVAGYNIPAGTHVQANVYGMYRDPSLFPEPELFKPERWLRGNMDSNLKSLSNLVWGHGARMCIGRRFAEQEIYILLTKIIQKFSLKYNHEDVEPVLNTVMTPDRPVKIQFIPRS</sequence>
<dbReference type="InterPro" id="IPR001128">
    <property type="entry name" value="Cyt_P450"/>
</dbReference>
<evidence type="ECO:0000256" key="2">
    <source>
        <dbReference type="ARBA" id="ARBA00010617"/>
    </source>
</evidence>
<accession>A0AAN8PUW2</accession>
<dbReference type="Gene3D" id="1.10.630.10">
    <property type="entry name" value="Cytochrome P450"/>
    <property type="match status" value="1"/>
</dbReference>
<dbReference type="CDD" id="cd11054">
    <property type="entry name" value="CYP24A1-like"/>
    <property type="match status" value="1"/>
</dbReference>
<dbReference type="Pfam" id="PF00067">
    <property type="entry name" value="p450"/>
    <property type="match status" value="1"/>
</dbReference>
<evidence type="ECO:0000256" key="9">
    <source>
        <dbReference type="RuleBase" id="RU000461"/>
    </source>
</evidence>
<evidence type="ECO:0000313" key="11">
    <source>
        <dbReference type="Proteomes" id="UP001347796"/>
    </source>
</evidence>
<keyword evidence="11" id="KW-1185">Reference proteome</keyword>
<proteinExistence type="inferred from homology"/>
<keyword evidence="4 8" id="KW-0479">Metal-binding</keyword>
<dbReference type="GO" id="GO:0016705">
    <property type="term" value="F:oxidoreductase activity, acting on paired donors, with incorporation or reduction of molecular oxygen"/>
    <property type="evidence" value="ECO:0007669"/>
    <property type="project" value="InterPro"/>
</dbReference>
<dbReference type="InterPro" id="IPR017972">
    <property type="entry name" value="Cyt_P450_CS"/>
</dbReference>
<evidence type="ECO:0000256" key="3">
    <source>
        <dbReference type="ARBA" id="ARBA00022617"/>
    </source>
</evidence>
<name>A0AAN8PUW2_PATCE</name>
<dbReference type="GO" id="GO:0005506">
    <property type="term" value="F:iron ion binding"/>
    <property type="evidence" value="ECO:0007669"/>
    <property type="project" value="InterPro"/>
</dbReference>
<dbReference type="EMBL" id="JAZGQO010000008">
    <property type="protein sequence ID" value="KAK6179576.1"/>
    <property type="molecule type" value="Genomic_DNA"/>
</dbReference>
<evidence type="ECO:0008006" key="12">
    <source>
        <dbReference type="Google" id="ProtNLM"/>
    </source>
</evidence>
<dbReference type="InterPro" id="IPR050479">
    <property type="entry name" value="CYP11_CYP27_families"/>
</dbReference>
<dbReference type="Proteomes" id="UP001347796">
    <property type="component" value="Unassembled WGS sequence"/>
</dbReference>
<dbReference type="GO" id="GO:0020037">
    <property type="term" value="F:heme binding"/>
    <property type="evidence" value="ECO:0007669"/>
    <property type="project" value="InterPro"/>
</dbReference>
<evidence type="ECO:0000256" key="6">
    <source>
        <dbReference type="ARBA" id="ARBA00023004"/>
    </source>
</evidence>
<evidence type="ECO:0000256" key="1">
    <source>
        <dbReference type="ARBA" id="ARBA00001971"/>
    </source>
</evidence>
<keyword evidence="5 9" id="KW-0560">Oxidoreductase</keyword>
<dbReference type="SUPFAM" id="SSF48264">
    <property type="entry name" value="Cytochrome P450"/>
    <property type="match status" value="1"/>
</dbReference>
<dbReference type="FunFam" id="1.10.630.10:FF:000006">
    <property type="entry name" value="Cytochrome P450 302a1, mitochondrial"/>
    <property type="match status" value="1"/>
</dbReference>
<keyword evidence="3 8" id="KW-0349">Heme</keyword>
<gene>
    <name evidence="10" type="ORF">SNE40_011903</name>
</gene>
<protein>
    <recommendedName>
        <fullName evidence="12">Cytochrome P450</fullName>
    </recommendedName>
</protein>
<keyword evidence="7 9" id="KW-0503">Monooxygenase</keyword>
<evidence type="ECO:0000256" key="5">
    <source>
        <dbReference type="ARBA" id="ARBA00023002"/>
    </source>
</evidence>
<dbReference type="PANTHER" id="PTHR24279">
    <property type="entry name" value="CYTOCHROME P450"/>
    <property type="match status" value="1"/>
</dbReference>
<feature type="binding site" description="axial binding residue" evidence="8">
    <location>
        <position position="498"/>
    </location>
    <ligand>
        <name>heme</name>
        <dbReference type="ChEBI" id="CHEBI:30413"/>
    </ligand>
    <ligandPart>
        <name>Fe</name>
        <dbReference type="ChEBI" id="CHEBI:18248"/>
    </ligandPart>
</feature>
<comment type="cofactor">
    <cofactor evidence="1 8">
        <name>heme</name>
        <dbReference type="ChEBI" id="CHEBI:30413"/>
    </cofactor>
</comment>
<dbReference type="PROSITE" id="PS00086">
    <property type="entry name" value="CYTOCHROME_P450"/>
    <property type="match status" value="1"/>
</dbReference>
<dbReference type="PRINTS" id="PR00385">
    <property type="entry name" value="P450"/>
</dbReference>
<evidence type="ECO:0000256" key="7">
    <source>
        <dbReference type="ARBA" id="ARBA00023033"/>
    </source>
</evidence>
<evidence type="ECO:0000313" key="10">
    <source>
        <dbReference type="EMBL" id="KAK6179576.1"/>
    </source>
</evidence>
<dbReference type="GO" id="GO:0004497">
    <property type="term" value="F:monooxygenase activity"/>
    <property type="evidence" value="ECO:0007669"/>
    <property type="project" value="UniProtKB-KW"/>
</dbReference>
<dbReference type="InterPro" id="IPR036396">
    <property type="entry name" value="Cyt_P450_sf"/>
</dbReference>
<dbReference type="PANTHER" id="PTHR24279:SF120">
    <property type="entry name" value="CYTOCHROME P450"/>
    <property type="match status" value="1"/>
</dbReference>
<dbReference type="PRINTS" id="PR00463">
    <property type="entry name" value="EP450I"/>
</dbReference>
<evidence type="ECO:0000256" key="4">
    <source>
        <dbReference type="ARBA" id="ARBA00022723"/>
    </source>
</evidence>
<organism evidence="10 11">
    <name type="scientific">Patella caerulea</name>
    <name type="common">Rayed Mediterranean limpet</name>
    <dbReference type="NCBI Taxonomy" id="87958"/>
    <lineage>
        <taxon>Eukaryota</taxon>
        <taxon>Metazoa</taxon>
        <taxon>Spiralia</taxon>
        <taxon>Lophotrochozoa</taxon>
        <taxon>Mollusca</taxon>
        <taxon>Gastropoda</taxon>
        <taxon>Patellogastropoda</taxon>
        <taxon>Patelloidea</taxon>
        <taxon>Patellidae</taxon>
        <taxon>Patella</taxon>
    </lineage>
</organism>
<dbReference type="InterPro" id="IPR002401">
    <property type="entry name" value="Cyt_P450_E_grp-I"/>
</dbReference>
<comment type="similarity">
    <text evidence="2 9">Belongs to the cytochrome P450 family.</text>
</comment>